<dbReference type="AlphaFoldDB" id="A0A1G9TZD5"/>
<evidence type="ECO:0000256" key="4">
    <source>
        <dbReference type="ARBA" id="ARBA00022989"/>
    </source>
</evidence>
<keyword evidence="9" id="KW-1185">Reference proteome</keyword>
<protein>
    <submittedName>
        <fullName evidence="8">MFS transporter, ACS family, tartrate transporter</fullName>
    </submittedName>
</protein>
<feature type="transmembrane region" description="Helical" evidence="6">
    <location>
        <begin position="86"/>
        <end position="105"/>
    </location>
</feature>
<feature type="transmembrane region" description="Helical" evidence="6">
    <location>
        <begin position="178"/>
        <end position="200"/>
    </location>
</feature>
<keyword evidence="5 6" id="KW-0472">Membrane</keyword>
<dbReference type="InterPro" id="IPR036259">
    <property type="entry name" value="MFS_trans_sf"/>
</dbReference>
<evidence type="ECO:0000313" key="8">
    <source>
        <dbReference type="EMBL" id="SDM52943.1"/>
    </source>
</evidence>
<proteinExistence type="predicted"/>
<gene>
    <name evidence="8" type="ORF">SAMN04488137_0597</name>
</gene>
<dbReference type="InterPro" id="IPR011701">
    <property type="entry name" value="MFS"/>
</dbReference>
<dbReference type="InterPro" id="IPR020846">
    <property type="entry name" value="MFS_dom"/>
</dbReference>
<dbReference type="PROSITE" id="PS50850">
    <property type="entry name" value="MFS"/>
    <property type="match status" value="1"/>
</dbReference>
<feature type="transmembrane region" description="Helical" evidence="6">
    <location>
        <begin position="281"/>
        <end position="302"/>
    </location>
</feature>
<feature type="transmembrane region" description="Helical" evidence="6">
    <location>
        <begin position="20"/>
        <end position="43"/>
    </location>
</feature>
<dbReference type="GO" id="GO:0022857">
    <property type="term" value="F:transmembrane transporter activity"/>
    <property type="evidence" value="ECO:0007669"/>
    <property type="project" value="InterPro"/>
</dbReference>
<dbReference type="EMBL" id="FNHW01000001">
    <property type="protein sequence ID" value="SDM52943.1"/>
    <property type="molecule type" value="Genomic_DNA"/>
</dbReference>
<dbReference type="SUPFAM" id="SSF103473">
    <property type="entry name" value="MFS general substrate transporter"/>
    <property type="match status" value="1"/>
</dbReference>
<dbReference type="Proteomes" id="UP000199544">
    <property type="component" value="Unassembled WGS sequence"/>
</dbReference>
<feature type="transmembrane region" description="Helical" evidence="6">
    <location>
        <begin position="248"/>
        <end position="269"/>
    </location>
</feature>
<keyword evidence="4 6" id="KW-1133">Transmembrane helix</keyword>
<dbReference type="PANTHER" id="PTHR43791:SF36">
    <property type="entry name" value="TRANSPORTER, PUTATIVE (AFU_ORTHOLOGUE AFUA_6G08340)-RELATED"/>
    <property type="match status" value="1"/>
</dbReference>
<reference evidence="9" key="1">
    <citation type="submission" date="2016-10" db="EMBL/GenBank/DDBJ databases">
        <authorList>
            <person name="Varghese N."/>
            <person name="Submissions S."/>
        </authorList>
    </citation>
    <scope>NUCLEOTIDE SEQUENCE [LARGE SCALE GENOMIC DNA]</scope>
    <source>
        <strain evidence="9">CGMCC 1.6854</strain>
    </source>
</reference>
<feature type="domain" description="Major facilitator superfamily (MFS) profile" evidence="7">
    <location>
        <begin position="20"/>
        <end position="429"/>
    </location>
</feature>
<feature type="transmembrane region" description="Helical" evidence="6">
    <location>
        <begin position="338"/>
        <end position="354"/>
    </location>
</feature>
<dbReference type="STRING" id="459525.SAMN04488137_0597"/>
<feature type="transmembrane region" description="Helical" evidence="6">
    <location>
        <begin position="404"/>
        <end position="423"/>
    </location>
</feature>
<keyword evidence="2" id="KW-0813">Transport</keyword>
<name>A0A1G9TZD5_9BACL</name>
<dbReference type="OrthoDB" id="9773404at2"/>
<feature type="transmembrane region" description="Helical" evidence="6">
    <location>
        <begin position="55"/>
        <end position="74"/>
    </location>
</feature>
<dbReference type="RefSeq" id="WP_090232431.1">
    <property type="nucleotide sequence ID" value="NZ_FNHW01000001.1"/>
</dbReference>
<evidence type="ECO:0000259" key="7">
    <source>
        <dbReference type="PROSITE" id="PS50850"/>
    </source>
</evidence>
<feature type="transmembrane region" description="Helical" evidence="6">
    <location>
        <begin position="111"/>
        <end position="133"/>
    </location>
</feature>
<keyword evidence="3 6" id="KW-0812">Transmembrane</keyword>
<sequence>MNQNVSALEKQTMKKVSRRIIPFIFLMYIVSYLDRANIGYASLEMNKALGLTSEMFGIASGIFFIGYFLFEVPSNVLMERFGAKVWIARILITWGIISVATIFAQDAWHLYLIRFLLGVAEAGFFPGIILYLTFWFRSKELAKTIAMFMTAIPVSYIIGGPLSTWIMDHVQWFGMSGWRWMFVLEGAPAIILGVVSFFYLTERPADAKWLTAQERKWLIDDLQKNKEPHEENESEKQARRKALADPRVWSLAIIYFVYITGTLGIAYWMPQIIKGFSSSLSNTQIGLISTVPYIVASVVMNYWSHRSDRKQERYIHAAGPLLIAAVSLVGAGMTSNPVVAMVLITASLTTMYCFKGPFWALPPKLLTPAMAAVGIAVINSIGNLGGFLGPYAIGALKDATGSTFSGLVFLSIMMIVAFLMLIVMRSKMNKAAKDQISSEQEDIFGA</sequence>
<dbReference type="Gene3D" id="1.20.1250.20">
    <property type="entry name" value="MFS general substrate transporter like domains"/>
    <property type="match status" value="2"/>
</dbReference>
<feature type="transmembrane region" description="Helical" evidence="6">
    <location>
        <begin position="366"/>
        <end position="392"/>
    </location>
</feature>
<evidence type="ECO:0000256" key="2">
    <source>
        <dbReference type="ARBA" id="ARBA00022448"/>
    </source>
</evidence>
<dbReference type="Pfam" id="PF07690">
    <property type="entry name" value="MFS_1"/>
    <property type="match status" value="1"/>
</dbReference>
<feature type="transmembrane region" description="Helical" evidence="6">
    <location>
        <begin position="314"/>
        <end position="332"/>
    </location>
</feature>
<evidence type="ECO:0000256" key="1">
    <source>
        <dbReference type="ARBA" id="ARBA00004651"/>
    </source>
</evidence>
<accession>A0A1G9TZD5</accession>
<dbReference type="CDD" id="cd17319">
    <property type="entry name" value="MFS_ExuT_GudP_like"/>
    <property type="match status" value="1"/>
</dbReference>
<dbReference type="GO" id="GO:0005886">
    <property type="term" value="C:plasma membrane"/>
    <property type="evidence" value="ECO:0007669"/>
    <property type="project" value="UniProtKB-SubCell"/>
</dbReference>
<evidence type="ECO:0000313" key="9">
    <source>
        <dbReference type="Proteomes" id="UP000199544"/>
    </source>
</evidence>
<dbReference type="PANTHER" id="PTHR43791">
    <property type="entry name" value="PERMEASE-RELATED"/>
    <property type="match status" value="1"/>
</dbReference>
<organism evidence="8 9">
    <name type="scientific">Fictibacillus solisalsi</name>
    <dbReference type="NCBI Taxonomy" id="459525"/>
    <lineage>
        <taxon>Bacteria</taxon>
        <taxon>Bacillati</taxon>
        <taxon>Bacillota</taxon>
        <taxon>Bacilli</taxon>
        <taxon>Bacillales</taxon>
        <taxon>Fictibacillaceae</taxon>
        <taxon>Fictibacillus</taxon>
    </lineage>
</organism>
<feature type="transmembrane region" description="Helical" evidence="6">
    <location>
        <begin position="145"/>
        <end position="166"/>
    </location>
</feature>
<evidence type="ECO:0000256" key="6">
    <source>
        <dbReference type="SAM" id="Phobius"/>
    </source>
</evidence>
<evidence type="ECO:0000256" key="3">
    <source>
        <dbReference type="ARBA" id="ARBA00022692"/>
    </source>
</evidence>
<evidence type="ECO:0000256" key="5">
    <source>
        <dbReference type="ARBA" id="ARBA00023136"/>
    </source>
</evidence>
<dbReference type="FunFam" id="1.20.1250.20:FF:000018">
    <property type="entry name" value="MFS transporter permease"/>
    <property type="match status" value="1"/>
</dbReference>
<comment type="subcellular location">
    <subcellularLocation>
        <location evidence="1">Cell membrane</location>
        <topology evidence="1">Multi-pass membrane protein</topology>
    </subcellularLocation>
</comment>